<evidence type="ECO:0000313" key="1">
    <source>
        <dbReference type="EMBL" id="SVA52135.1"/>
    </source>
</evidence>
<name>A0A381WHZ8_9ZZZZ</name>
<dbReference type="EMBL" id="UINC01011873">
    <property type="protein sequence ID" value="SVA52135.1"/>
    <property type="molecule type" value="Genomic_DNA"/>
</dbReference>
<sequence length="110" mass="12836">MIFLGLILSVFYLSSCGAILIKPKGPIGDVNYRVTDRINGEKTVEIVAQEKNKFLHWLYLRCDYIFGCYMRCEGPVNSCMKVATLSKFDMKYIMTKKRRHSSQPRCYQYC</sequence>
<protein>
    <submittedName>
        <fullName evidence="1">Uncharacterized protein</fullName>
    </submittedName>
</protein>
<organism evidence="1">
    <name type="scientific">marine metagenome</name>
    <dbReference type="NCBI Taxonomy" id="408172"/>
    <lineage>
        <taxon>unclassified sequences</taxon>
        <taxon>metagenomes</taxon>
        <taxon>ecological metagenomes</taxon>
    </lineage>
</organism>
<proteinExistence type="predicted"/>
<dbReference type="AlphaFoldDB" id="A0A381WHZ8"/>
<accession>A0A381WHZ8</accession>
<reference evidence="1" key="1">
    <citation type="submission" date="2018-05" db="EMBL/GenBank/DDBJ databases">
        <authorList>
            <person name="Lanie J.A."/>
            <person name="Ng W.-L."/>
            <person name="Kazmierczak K.M."/>
            <person name="Andrzejewski T.M."/>
            <person name="Davidsen T.M."/>
            <person name="Wayne K.J."/>
            <person name="Tettelin H."/>
            <person name="Glass J.I."/>
            <person name="Rusch D."/>
            <person name="Podicherti R."/>
            <person name="Tsui H.-C.T."/>
            <person name="Winkler M.E."/>
        </authorList>
    </citation>
    <scope>NUCLEOTIDE SEQUENCE</scope>
</reference>
<gene>
    <name evidence="1" type="ORF">METZ01_LOCUS104989</name>
</gene>